<dbReference type="PANTHER" id="PTHR12589:SF7">
    <property type="entry name" value="6-PYRUVOYL TETRAHYDROBIOPTERIN SYNTHASE"/>
    <property type="match status" value="1"/>
</dbReference>
<evidence type="ECO:0000256" key="7">
    <source>
        <dbReference type="ARBA" id="ARBA00022833"/>
    </source>
</evidence>
<sequence>MSTTTVRVRHEFSAGHRILGLTGAGEKCRNIHGHNFTCWWMFDQRPGWPLAVEFGSVKAELKEMIDRLLDHAFIVHKDDEFVGYLVTHGLKRYLLSDRPTTEAIAAEIARLTEAQFPALDLLYVQLTEGSNNEAVWMRGGPPAATYPPGSAVLDGDHAKRVRAVI</sequence>
<dbReference type="UniPathway" id="UPA00391"/>
<keyword evidence="12" id="KW-1185">Reference proteome</keyword>
<dbReference type="InterPro" id="IPR007115">
    <property type="entry name" value="6-PTP_synth/QueD"/>
</dbReference>
<protein>
    <recommendedName>
        <fullName evidence="5">6-carboxy-5,6,7,8-tetrahydropterin synthase</fullName>
        <ecNumber evidence="4">4.1.2.50</ecNumber>
    </recommendedName>
    <alternativeName>
        <fullName evidence="9">Queuosine biosynthesis protein QueD</fullName>
    </alternativeName>
</protein>
<dbReference type="PANTHER" id="PTHR12589">
    <property type="entry name" value="PYRUVOYL TETRAHYDROBIOPTERIN SYNTHASE"/>
    <property type="match status" value="1"/>
</dbReference>
<evidence type="ECO:0000256" key="2">
    <source>
        <dbReference type="ARBA" id="ARBA00005061"/>
    </source>
</evidence>
<evidence type="ECO:0000256" key="5">
    <source>
        <dbReference type="ARBA" id="ARBA00018141"/>
    </source>
</evidence>
<dbReference type="RefSeq" id="WP_048893867.1">
    <property type="nucleotide sequence ID" value="NZ_AP024237.1"/>
</dbReference>
<name>A0A2I3EEQ9_9MYCO</name>
<evidence type="ECO:0000313" key="12">
    <source>
        <dbReference type="Proteomes" id="UP000595446"/>
    </source>
</evidence>
<keyword evidence="6" id="KW-0479">Metal-binding</keyword>
<comment type="cofactor">
    <cofactor evidence="1">
        <name>Zn(2+)</name>
        <dbReference type="ChEBI" id="CHEBI:29105"/>
    </cofactor>
</comment>
<dbReference type="GO" id="GO:0070497">
    <property type="term" value="F:6-carboxytetrahydropterin synthase activity"/>
    <property type="evidence" value="ECO:0007669"/>
    <property type="project" value="UniProtKB-EC"/>
</dbReference>
<accession>A0A2I3EEQ9</accession>
<evidence type="ECO:0000256" key="8">
    <source>
        <dbReference type="ARBA" id="ARBA00023239"/>
    </source>
</evidence>
<gene>
    <name evidence="11" type="ORF">MHEC_37720</name>
</gene>
<evidence type="ECO:0000256" key="4">
    <source>
        <dbReference type="ARBA" id="ARBA00012982"/>
    </source>
</evidence>
<comment type="similarity">
    <text evidence="3">Belongs to the PTPS family. QueD subfamily.</text>
</comment>
<dbReference type="Pfam" id="PF01242">
    <property type="entry name" value="PTPS"/>
    <property type="match status" value="1"/>
</dbReference>
<evidence type="ECO:0000256" key="3">
    <source>
        <dbReference type="ARBA" id="ARBA00008900"/>
    </source>
</evidence>
<evidence type="ECO:0000256" key="10">
    <source>
        <dbReference type="ARBA" id="ARBA00048807"/>
    </source>
</evidence>
<comment type="pathway">
    <text evidence="2">Purine metabolism; 7-cyano-7-deazaguanine biosynthesis.</text>
</comment>
<organism evidence="11 12">
    <name type="scientific">Mycobacterium heckeshornense</name>
    <dbReference type="NCBI Taxonomy" id="110505"/>
    <lineage>
        <taxon>Bacteria</taxon>
        <taxon>Bacillati</taxon>
        <taxon>Actinomycetota</taxon>
        <taxon>Actinomycetes</taxon>
        <taxon>Mycobacteriales</taxon>
        <taxon>Mycobacteriaceae</taxon>
        <taxon>Mycobacterium</taxon>
    </lineage>
</organism>
<evidence type="ECO:0000256" key="1">
    <source>
        <dbReference type="ARBA" id="ARBA00001947"/>
    </source>
</evidence>
<dbReference type="Proteomes" id="UP000595446">
    <property type="component" value="Chromosome"/>
</dbReference>
<dbReference type="Gene3D" id="3.30.479.10">
    <property type="entry name" value="6-pyruvoyl tetrahydropterin synthase/QueD"/>
    <property type="match status" value="1"/>
</dbReference>
<keyword evidence="8" id="KW-0456">Lyase</keyword>
<dbReference type="EMBL" id="AP024237">
    <property type="protein sequence ID" value="BCO37339.1"/>
    <property type="molecule type" value="Genomic_DNA"/>
</dbReference>
<dbReference type="AlphaFoldDB" id="A0A2I3EEQ9"/>
<reference evidence="11 12" key="1">
    <citation type="submission" date="2020-12" db="EMBL/GenBank/DDBJ databases">
        <title>Complete genome sequence of Mycobacterium heckeshornense JCM 15655T, closely related to a pathogenic non-tuberculous mycobacterial species Mycobacterium xenopi.</title>
        <authorList>
            <person name="Yoshida M."/>
            <person name="Fukano H."/>
            <person name="Asakura T."/>
            <person name="Suzuki M."/>
            <person name="Hoshino Y."/>
        </authorList>
    </citation>
    <scope>NUCLEOTIDE SEQUENCE [LARGE SCALE GENOMIC DNA]</scope>
    <source>
        <strain evidence="11 12">JCM 15655</strain>
    </source>
</reference>
<dbReference type="EC" id="4.1.2.50" evidence="4"/>
<comment type="catalytic activity">
    <reaction evidence="10">
        <text>7,8-dihydroneopterin 3'-triphosphate + H2O = 6-carboxy-5,6,7,8-tetrahydropterin + triphosphate + acetaldehyde + 2 H(+)</text>
        <dbReference type="Rhea" id="RHEA:27966"/>
        <dbReference type="ChEBI" id="CHEBI:15343"/>
        <dbReference type="ChEBI" id="CHEBI:15377"/>
        <dbReference type="ChEBI" id="CHEBI:15378"/>
        <dbReference type="ChEBI" id="CHEBI:18036"/>
        <dbReference type="ChEBI" id="CHEBI:58462"/>
        <dbReference type="ChEBI" id="CHEBI:61032"/>
        <dbReference type="EC" id="4.1.2.50"/>
    </reaction>
</comment>
<keyword evidence="7" id="KW-0862">Zinc</keyword>
<dbReference type="GO" id="GO:0046872">
    <property type="term" value="F:metal ion binding"/>
    <property type="evidence" value="ECO:0007669"/>
    <property type="project" value="UniProtKB-KW"/>
</dbReference>
<dbReference type="OrthoDB" id="9804698at2"/>
<evidence type="ECO:0000256" key="6">
    <source>
        <dbReference type="ARBA" id="ARBA00022723"/>
    </source>
</evidence>
<evidence type="ECO:0000313" key="11">
    <source>
        <dbReference type="EMBL" id="BCO37339.1"/>
    </source>
</evidence>
<dbReference type="InterPro" id="IPR038418">
    <property type="entry name" value="6-PTP_synth/QueD_sf"/>
</dbReference>
<evidence type="ECO:0000256" key="9">
    <source>
        <dbReference type="ARBA" id="ARBA00031449"/>
    </source>
</evidence>
<proteinExistence type="inferred from homology"/>
<dbReference type="STRING" id="110505.ACT16_23580"/>
<dbReference type="SUPFAM" id="SSF55620">
    <property type="entry name" value="Tetrahydrobiopterin biosynthesis enzymes-like"/>
    <property type="match status" value="1"/>
</dbReference>